<dbReference type="InterPro" id="IPR002191">
    <property type="entry name" value="Bac_export_3"/>
</dbReference>
<dbReference type="PRINTS" id="PR00952">
    <property type="entry name" value="TYPE3IMQPROT"/>
</dbReference>
<evidence type="ECO:0000256" key="5">
    <source>
        <dbReference type="ARBA" id="ARBA00022692"/>
    </source>
</evidence>
<evidence type="ECO:0000313" key="11">
    <source>
        <dbReference type="Proteomes" id="UP000601522"/>
    </source>
</evidence>
<evidence type="ECO:0000256" key="9">
    <source>
        <dbReference type="RuleBase" id="RU364090"/>
    </source>
</evidence>
<feature type="transmembrane region" description="Helical" evidence="9">
    <location>
        <begin position="55"/>
        <end position="77"/>
    </location>
</feature>
<protein>
    <recommendedName>
        <fullName evidence="3 9">Flagellar biosynthetic protein FliQ</fullName>
    </recommendedName>
</protein>
<gene>
    <name evidence="9 10" type="primary">fliQ</name>
    <name evidence="10" type="ORF">H8689_03920</name>
</gene>
<comment type="similarity">
    <text evidence="2 9">Belongs to the FliQ/MopD/SpaQ family.</text>
</comment>
<evidence type="ECO:0000256" key="6">
    <source>
        <dbReference type="ARBA" id="ARBA00022989"/>
    </source>
</evidence>
<proteinExistence type="inferred from homology"/>
<dbReference type="PIRSF" id="PIRSF004669">
    <property type="entry name" value="FliQ"/>
    <property type="match status" value="1"/>
</dbReference>
<evidence type="ECO:0000256" key="3">
    <source>
        <dbReference type="ARBA" id="ARBA00021718"/>
    </source>
</evidence>
<dbReference type="GO" id="GO:0009425">
    <property type="term" value="C:bacterial-type flagellum basal body"/>
    <property type="evidence" value="ECO:0007669"/>
    <property type="project" value="UniProtKB-SubCell"/>
</dbReference>
<comment type="function">
    <text evidence="9">Role in flagellar biosynthesis.</text>
</comment>
<evidence type="ECO:0000256" key="4">
    <source>
        <dbReference type="ARBA" id="ARBA00022475"/>
    </source>
</evidence>
<organism evidence="10 11">
    <name type="scientific">Wansuia hejianensis</name>
    <dbReference type="NCBI Taxonomy" id="2763667"/>
    <lineage>
        <taxon>Bacteria</taxon>
        <taxon>Bacillati</taxon>
        <taxon>Bacillota</taxon>
        <taxon>Clostridia</taxon>
        <taxon>Lachnospirales</taxon>
        <taxon>Lachnospiraceae</taxon>
        <taxon>Wansuia</taxon>
    </lineage>
</organism>
<keyword evidence="4 9" id="KW-1003">Cell membrane</keyword>
<dbReference type="EMBL" id="JACRTK010000001">
    <property type="protein sequence ID" value="MBC8590289.1"/>
    <property type="molecule type" value="Genomic_DNA"/>
</dbReference>
<dbReference type="GO" id="GO:0044780">
    <property type="term" value="P:bacterial-type flagellum assembly"/>
    <property type="evidence" value="ECO:0007669"/>
    <property type="project" value="InterPro"/>
</dbReference>
<dbReference type="PANTHER" id="PTHR34040:SF2">
    <property type="entry name" value="FLAGELLAR BIOSYNTHETIC PROTEIN FLIQ"/>
    <property type="match status" value="1"/>
</dbReference>
<comment type="caution">
    <text evidence="10">The sequence shown here is derived from an EMBL/GenBank/DDBJ whole genome shotgun (WGS) entry which is preliminary data.</text>
</comment>
<evidence type="ECO:0000256" key="7">
    <source>
        <dbReference type="ARBA" id="ARBA00023136"/>
    </source>
</evidence>
<dbReference type="GO" id="GO:0009306">
    <property type="term" value="P:protein secretion"/>
    <property type="evidence" value="ECO:0007669"/>
    <property type="project" value="InterPro"/>
</dbReference>
<dbReference type="NCBIfam" id="TIGR01402">
    <property type="entry name" value="fliQ"/>
    <property type="match status" value="1"/>
</dbReference>
<accession>A0A926F1P7</accession>
<comment type="subcellular location">
    <subcellularLocation>
        <location evidence="1 9">Cell membrane</location>
        <topology evidence="1">Multi-pass membrane protein</topology>
    </subcellularLocation>
    <subcellularLocation>
        <location evidence="9">Bacterial flagellum basal body</location>
    </subcellularLocation>
</comment>
<dbReference type="Proteomes" id="UP000601522">
    <property type="component" value="Unassembled WGS sequence"/>
</dbReference>
<keyword evidence="11" id="KW-1185">Reference proteome</keyword>
<keyword evidence="10" id="KW-0969">Cilium</keyword>
<evidence type="ECO:0000256" key="2">
    <source>
        <dbReference type="ARBA" id="ARBA00006156"/>
    </source>
</evidence>
<dbReference type="PANTHER" id="PTHR34040">
    <property type="entry name" value="FLAGELLAR BIOSYNTHETIC PROTEIN FLIQ"/>
    <property type="match status" value="1"/>
</dbReference>
<dbReference type="GO" id="GO:0005886">
    <property type="term" value="C:plasma membrane"/>
    <property type="evidence" value="ECO:0007669"/>
    <property type="project" value="UniProtKB-SubCell"/>
</dbReference>
<evidence type="ECO:0000256" key="1">
    <source>
        <dbReference type="ARBA" id="ARBA00004651"/>
    </source>
</evidence>
<keyword evidence="7 9" id="KW-0472">Membrane</keyword>
<name>A0A926F1P7_9FIRM</name>
<keyword evidence="5 9" id="KW-0812">Transmembrane</keyword>
<keyword evidence="10" id="KW-0966">Cell projection</keyword>
<feature type="transmembrane region" description="Helical" evidence="9">
    <location>
        <begin position="12"/>
        <end position="35"/>
    </location>
</feature>
<sequence>MTQTMVLDIMRNAFFTIIKVSAPILAIALVVGLLISILQATTQIQEQTLSFVPKIIAVMLGLIIFGSFMLNSLINFFTNLYKIIPTLG</sequence>
<dbReference type="RefSeq" id="WP_249323107.1">
    <property type="nucleotide sequence ID" value="NZ_JACRTK010000001.1"/>
</dbReference>
<dbReference type="InterPro" id="IPR006305">
    <property type="entry name" value="FliQ"/>
</dbReference>
<evidence type="ECO:0000313" key="10">
    <source>
        <dbReference type="EMBL" id="MBC8590289.1"/>
    </source>
</evidence>
<evidence type="ECO:0000256" key="8">
    <source>
        <dbReference type="ARBA" id="ARBA00023143"/>
    </source>
</evidence>
<reference evidence="10 11" key="1">
    <citation type="submission" date="2020-08" db="EMBL/GenBank/DDBJ databases">
        <title>Genome public.</title>
        <authorList>
            <person name="Liu C."/>
            <person name="Sun Q."/>
        </authorList>
    </citation>
    <scope>NUCLEOTIDE SEQUENCE [LARGE SCALE GENOMIC DNA]</scope>
    <source>
        <strain evidence="10 11">NSJ-26</strain>
    </source>
</reference>
<keyword evidence="8 9" id="KW-0975">Bacterial flagellum</keyword>
<dbReference type="AlphaFoldDB" id="A0A926F1P7"/>
<dbReference type="Pfam" id="PF01313">
    <property type="entry name" value="Bac_export_3"/>
    <property type="match status" value="1"/>
</dbReference>
<keyword evidence="10" id="KW-0282">Flagellum</keyword>
<keyword evidence="6 9" id="KW-1133">Transmembrane helix</keyword>